<dbReference type="Gene3D" id="1.20.1250.20">
    <property type="entry name" value="MFS general substrate transporter like domains"/>
    <property type="match status" value="1"/>
</dbReference>
<name>A0A8S4GCG8_PLUXY</name>
<evidence type="ECO:0000259" key="8">
    <source>
        <dbReference type="PROSITE" id="PS50850"/>
    </source>
</evidence>
<dbReference type="EMBL" id="CAJHNJ030000309">
    <property type="protein sequence ID" value="CAG9137594.1"/>
    <property type="molecule type" value="Genomic_DNA"/>
</dbReference>
<feature type="transmembrane region" description="Helical" evidence="7">
    <location>
        <begin position="354"/>
        <end position="372"/>
    </location>
</feature>
<keyword evidence="2" id="KW-0813">Transport</keyword>
<keyword evidence="5 7" id="KW-0472">Membrane</keyword>
<evidence type="ECO:0000256" key="3">
    <source>
        <dbReference type="ARBA" id="ARBA00022692"/>
    </source>
</evidence>
<gene>
    <name evidence="9" type="ORF">PLXY2_LOCUS15849</name>
</gene>
<keyword evidence="3 7" id="KW-0812">Transmembrane</keyword>
<keyword evidence="4 7" id="KW-1133">Transmembrane helix</keyword>
<dbReference type="GO" id="GO:0031526">
    <property type="term" value="C:brush border membrane"/>
    <property type="evidence" value="ECO:0007669"/>
    <property type="project" value="TreeGrafter"/>
</dbReference>
<dbReference type="SUPFAM" id="SSF103473">
    <property type="entry name" value="MFS general substrate transporter"/>
    <property type="match status" value="1"/>
</dbReference>
<comment type="caution">
    <text evidence="9">The sequence shown here is derived from an EMBL/GenBank/DDBJ whole genome shotgun (WGS) entry which is preliminary data.</text>
</comment>
<feature type="transmembrane region" description="Helical" evidence="7">
    <location>
        <begin position="411"/>
        <end position="435"/>
    </location>
</feature>
<organism evidence="9 10">
    <name type="scientific">Plutella xylostella</name>
    <name type="common">Diamondback moth</name>
    <name type="synonym">Plutella maculipennis</name>
    <dbReference type="NCBI Taxonomy" id="51655"/>
    <lineage>
        <taxon>Eukaryota</taxon>
        <taxon>Metazoa</taxon>
        <taxon>Ecdysozoa</taxon>
        <taxon>Arthropoda</taxon>
        <taxon>Hexapoda</taxon>
        <taxon>Insecta</taxon>
        <taxon>Pterygota</taxon>
        <taxon>Neoptera</taxon>
        <taxon>Endopterygota</taxon>
        <taxon>Lepidoptera</taxon>
        <taxon>Glossata</taxon>
        <taxon>Ditrysia</taxon>
        <taxon>Yponomeutoidea</taxon>
        <taxon>Plutellidae</taxon>
        <taxon>Plutella</taxon>
    </lineage>
</organism>
<keyword evidence="10" id="KW-1185">Reference proteome</keyword>
<feature type="domain" description="Major facilitator superfamily (MFS) profile" evidence="8">
    <location>
        <begin position="45"/>
        <end position="546"/>
    </location>
</feature>
<evidence type="ECO:0000256" key="6">
    <source>
        <dbReference type="SAM" id="MobiDB-lite"/>
    </source>
</evidence>
<feature type="transmembrane region" description="Helical" evidence="7">
    <location>
        <begin position="211"/>
        <end position="231"/>
    </location>
</feature>
<reference evidence="9" key="1">
    <citation type="submission" date="2020-11" db="EMBL/GenBank/DDBJ databases">
        <authorList>
            <person name="Whiteford S."/>
        </authorList>
    </citation>
    <scope>NUCLEOTIDE SEQUENCE</scope>
</reference>
<feature type="transmembrane region" description="Helical" evidence="7">
    <location>
        <begin position="120"/>
        <end position="141"/>
    </location>
</feature>
<evidence type="ECO:0000256" key="4">
    <source>
        <dbReference type="ARBA" id="ARBA00022989"/>
    </source>
</evidence>
<dbReference type="AlphaFoldDB" id="A0A8S4GCG8"/>
<evidence type="ECO:0000256" key="7">
    <source>
        <dbReference type="SAM" id="Phobius"/>
    </source>
</evidence>
<dbReference type="InterPro" id="IPR020846">
    <property type="entry name" value="MFS_dom"/>
</dbReference>
<proteinExistence type="predicted"/>
<evidence type="ECO:0000313" key="9">
    <source>
        <dbReference type="EMBL" id="CAG9137594.1"/>
    </source>
</evidence>
<dbReference type="PANTHER" id="PTHR23504:SF31">
    <property type="entry name" value="MAJOR FACILITATOR SUPERFAMILY DOMAIN-CONTAINING PROTEIN 10"/>
    <property type="match status" value="1"/>
</dbReference>
<feature type="transmembrane region" description="Helical" evidence="7">
    <location>
        <begin position="153"/>
        <end position="171"/>
    </location>
</feature>
<feature type="transmembrane region" description="Helical" evidence="7">
    <location>
        <begin position="251"/>
        <end position="273"/>
    </location>
</feature>
<dbReference type="PROSITE" id="PS50850">
    <property type="entry name" value="MFS"/>
    <property type="match status" value="1"/>
</dbReference>
<feature type="region of interest" description="Disordered" evidence="6">
    <location>
        <begin position="1"/>
        <end position="39"/>
    </location>
</feature>
<dbReference type="GO" id="GO:0022857">
    <property type="term" value="F:transmembrane transporter activity"/>
    <property type="evidence" value="ECO:0007669"/>
    <property type="project" value="InterPro"/>
</dbReference>
<dbReference type="Proteomes" id="UP000653454">
    <property type="component" value="Unassembled WGS sequence"/>
</dbReference>
<dbReference type="Pfam" id="PF07690">
    <property type="entry name" value="MFS_1"/>
    <property type="match status" value="1"/>
</dbReference>
<feature type="transmembrane region" description="Helical" evidence="7">
    <location>
        <begin position="324"/>
        <end position="348"/>
    </location>
</feature>
<comment type="subcellular location">
    <subcellularLocation>
        <location evidence="1">Membrane</location>
        <topology evidence="1">Multi-pass membrane protein</topology>
    </subcellularLocation>
</comment>
<evidence type="ECO:0000256" key="1">
    <source>
        <dbReference type="ARBA" id="ARBA00004141"/>
    </source>
</evidence>
<accession>A0A8S4GCG8</accession>
<feature type="transmembrane region" description="Helical" evidence="7">
    <location>
        <begin position="379"/>
        <end position="399"/>
    </location>
</feature>
<dbReference type="InterPro" id="IPR011701">
    <property type="entry name" value="MFS"/>
</dbReference>
<evidence type="ECO:0000256" key="2">
    <source>
        <dbReference type="ARBA" id="ARBA00022448"/>
    </source>
</evidence>
<dbReference type="InterPro" id="IPR036259">
    <property type="entry name" value="MFS_trans_sf"/>
</dbReference>
<evidence type="ECO:0000313" key="10">
    <source>
        <dbReference type="Proteomes" id="UP000653454"/>
    </source>
</evidence>
<sequence>MEDATGNGVLKKRKNLGSKKDDESGTGETDVGQKESKSAPNSSKVIGIVFASLLLDLLAFTMILPLLPALLEQYAAAAEGAGGEGAGAGGEGGAGLYAALLRAVRGFQRLSGAPAGATPVLVGGALGSMFSLLQFLTSPVVGSLSDAYGRKPMLLLCLGGISASHLVWGLARSFGVFVLARALGGLARANVSLAMAVVADVSDDTQRARGMVTYTSSSIIYLNGAGGSGVLGGVHAGPAGGRVAGAGGAGGAAPAACALALSLANMALVALALPETLPKEKRTPLRLSARKAAALVLPWQLVRFSAAPLGARARARLHALGQVYLLYLFLYSGLEFTLTFLTHTAFHYSAMQQGKMFLVIGVIMAVLQGGAARRLGAAGAARGALLLTPLSFLCVSQAARPAPPLLPPLAWLWAGLVLFAICTAFAVSCLSELAARGAGRARGARCWARCARWRAGAGARPARRRHHVLVGRAGADVRGGRRAAAAARRHAVPRRAVSCGGGGGEGGWRRKAPVKTLTVGRGEGARITCLLINERTNMYSFRVSPI</sequence>
<evidence type="ECO:0000256" key="5">
    <source>
        <dbReference type="ARBA" id="ARBA00023136"/>
    </source>
</evidence>
<protein>
    <submittedName>
        <fullName evidence="9">(diamondback moth) hypothetical protein</fullName>
    </submittedName>
</protein>
<feature type="transmembrane region" description="Helical" evidence="7">
    <location>
        <begin position="45"/>
        <end position="67"/>
    </location>
</feature>
<dbReference type="PANTHER" id="PTHR23504">
    <property type="entry name" value="MAJOR FACILITATOR SUPERFAMILY DOMAIN-CONTAINING PROTEIN 10"/>
    <property type="match status" value="1"/>
</dbReference>